<evidence type="ECO:0000313" key="2">
    <source>
        <dbReference type="Proteomes" id="UP001140510"/>
    </source>
</evidence>
<dbReference type="AlphaFoldDB" id="A0A9W8ZBC7"/>
<name>A0A9W8ZBC7_9PLEO</name>
<organism evidence="1 2">
    <name type="scientific">Didymella pomorum</name>
    <dbReference type="NCBI Taxonomy" id="749634"/>
    <lineage>
        <taxon>Eukaryota</taxon>
        <taxon>Fungi</taxon>
        <taxon>Dikarya</taxon>
        <taxon>Ascomycota</taxon>
        <taxon>Pezizomycotina</taxon>
        <taxon>Dothideomycetes</taxon>
        <taxon>Pleosporomycetidae</taxon>
        <taxon>Pleosporales</taxon>
        <taxon>Pleosporineae</taxon>
        <taxon>Didymellaceae</taxon>
        <taxon>Didymella</taxon>
    </lineage>
</organism>
<reference evidence="1" key="1">
    <citation type="submission" date="2022-10" db="EMBL/GenBank/DDBJ databases">
        <title>Tapping the CABI collections for fungal endophytes: first genome assemblies for Collariella, Neodidymelliopsis, Ascochyta clinopodiicola, Didymella pomorum, Didymosphaeria variabile, Neocosmospora piperis and Neocucurbitaria cava.</title>
        <authorList>
            <person name="Hill R."/>
        </authorList>
    </citation>
    <scope>NUCLEOTIDE SEQUENCE</scope>
    <source>
        <strain evidence="1">IMI 355091</strain>
    </source>
</reference>
<proteinExistence type="predicted"/>
<dbReference type="Proteomes" id="UP001140510">
    <property type="component" value="Unassembled WGS sequence"/>
</dbReference>
<dbReference type="EMBL" id="JAPEVA010000083">
    <property type="protein sequence ID" value="KAJ4400778.1"/>
    <property type="molecule type" value="Genomic_DNA"/>
</dbReference>
<comment type="caution">
    <text evidence="1">The sequence shown here is derived from an EMBL/GenBank/DDBJ whole genome shotgun (WGS) entry which is preliminary data.</text>
</comment>
<protein>
    <submittedName>
        <fullName evidence="1">Uncharacterized protein</fullName>
    </submittedName>
</protein>
<evidence type="ECO:0000313" key="1">
    <source>
        <dbReference type="EMBL" id="KAJ4400778.1"/>
    </source>
</evidence>
<keyword evidence="2" id="KW-1185">Reference proteome</keyword>
<gene>
    <name evidence="1" type="ORF">N0V91_008409</name>
</gene>
<sequence length="193" mass="21769">MVDPRQRPSAVPIDVLEAITTGNLVKTVANSINAAQVQGQKRPERLAQFVEKYLQQTSESNNEAYYIDKALCPGQWRRKWSDEGLRTQFYAGEGINNPMIEGLYGNFSNSVTQLVDLARKGKATHCLSMYCVSYADNTANREARLRKRDLHNSLIEFTYQFFILNGADVRIHTTPICLLARPEIAPVAEKFLG</sequence>
<accession>A0A9W8ZBC7</accession>
<dbReference type="OrthoDB" id="10416585at2759"/>